<feature type="region of interest" description="Disordered" evidence="1">
    <location>
        <begin position="43"/>
        <end position="71"/>
    </location>
</feature>
<keyword evidence="4" id="KW-1185">Reference proteome</keyword>
<comment type="caution">
    <text evidence="3">The sequence shown here is derived from an EMBL/GenBank/DDBJ whole genome shotgun (WGS) entry which is preliminary data.</text>
</comment>
<evidence type="ECO:0000256" key="1">
    <source>
        <dbReference type="SAM" id="MobiDB-lite"/>
    </source>
</evidence>
<proteinExistence type="predicted"/>
<feature type="domain" description="DUF4332" evidence="2">
    <location>
        <begin position="90"/>
        <end position="209"/>
    </location>
</feature>
<sequence length="229" mass="25619">MLRTFLRFLSKTHQNPVPVDLNSGDDVVLYAYLKAPAAHSAGSIVSGSQKQRPERTNVHSSASTFHPSPANQHRERLLSMELIHTKLCSEKRCKKLQTLGIVTTGDLIAADLKTLSARFGAPKKSAPLLKRYRQAIRFALAVPAMMPRDALLLISIHRRSVRGLAMETPAMLYRDLQRFSESSQGQRLMRGRRLPSIKRLRRWIRTCETRLSAMNSAAANSAPPQAIRA</sequence>
<dbReference type="Proteomes" id="UP000315471">
    <property type="component" value="Unassembled WGS sequence"/>
</dbReference>
<dbReference type="Pfam" id="PF14229">
    <property type="entry name" value="DUF4332"/>
    <property type="match status" value="1"/>
</dbReference>
<dbReference type="RefSeq" id="WP_197171368.1">
    <property type="nucleotide sequence ID" value="NZ_SJPY01000003.1"/>
</dbReference>
<protein>
    <recommendedName>
        <fullName evidence="2">DUF4332 domain-containing protein</fullName>
    </recommendedName>
</protein>
<accession>A0A5C6E5W5</accession>
<evidence type="ECO:0000259" key="2">
    <source>
        <dbReference type="Pfam" id="PF14229"/>
    </source>
</evidence>
<reference evidence="3 4" key="1">
    <citation type="submission" date="2019-02" db="EMBL/GenBank/DDBJ databases">
        <title>Deep-cultivation of Planctomycetes and their phenomic and genomic characterization uncovers novel biology.</title>
        <authorList>
            <person name="Wiegand S."/>
            <person name="Jogler M."/>
            <person name="Boedeker C."/>
            <person name="Pinto D."/>
            <person name="Vollmers J."/>
            <person name="Rivas-Marin E."/>
            <person name="Kohn T."/>
            <person name="Peeters S.H."/>
            <person name="Heuer A."/>
            <person name="Rast P."/>
            <person name="Oberbeckmann S."/>
            <person name="Bunk B."/>
            <person name="Jeske O."/>
            <person name="Meyerdierks A."/>
            <person name="Storesund J.E."/>
            <person name="Kallscheuer N."/>
            <person name="Luecker S."/>
            <person name="Lage O.M."/>
            <person name="Pohl T."/>
            <person name="Merkel B.J."/>
            <person name="Hornburger P."/>
            <person name="Mueller R.-W."/>
            <person name="Bruemmer F."/>
            <person name="Labrenz M."/>
            <person name="Spormann A.M."/>
            <person name="Op Den Camp H."/>
            <person name="Overmann J."/>
            <person name="Amann R."/>
            <person name="Jetten M.S.M."/>
            <person name="Mascher T."/>
            <person name="Medema M.H."/>
            <person name="Devos D.P."/>
            <person name="Kaster A.-K."/>
            <person name="Ovreas L."/>
            <person name="Rohde M."/>
            <person name="Galperin M.Y."/>
            <person name="Jogler C."/>
        </authorList>
    </citation>
    <scope>NUCLEOTIDE SEQUENCE [LARGE SCALE GENOMIC DNA]</scope>
    <source>
        <strain evidence="3 4">Q31b</strain>
    </source>
</reference>
<evidence type="ECO:0000313" key="3">
    <source>
        <dbReference type="EMBL" id="TWU43347.1"/>
    </source>
</evidence>
<dbReference type="AlphaFoldDB" id="A0A5C6E5W5"/>
<name>A0A5C6E5W5_9BACT</name>
<gene>
    <name evidence="3" type="ORF">Q31b_23860</name>
</gene>
<dbReference type="EMBL" id="SJPY01000003">
    <property type="protein sequence ID" value="TWU43347.1"/>
    <property type="molecule type" value="Genomic_DNA"/>
</dbReference>
<dbReference type="InterPro" id="IPR025567">
    <property type="entry name" value="DUF4332"/>
</dbReference>
<evidence type="ECO:0000313" key="4">
    <source>
        <dbReference type="Proteomes" id="UP000315471"/>
    </source>
</evidence>
<feature type="compositionally biased region" description="Polar residues" evidence="1">
    <location>
        <begin position="58"/>
        <end position="71"/>
    </location>
</feature>
<organism evidence="3 4">
    <name type="scientific">Novipirellula aureliae</name>
    <dbReference type="NCBI Taxonomy" id="2527966"/>
    <lineage>
        <taxon>Bacteria</taxon>
        <taxon>Pseudomonadati</taxon>
        <taxon>Planctomycetota</taxon>
        <taxon>Planctomycetia</taxon>
        <taxon>Pirellulales</taxon>
        <taxon>Pirellulaceae</taxon>
        <taxon>Novipirellula</taxon>
    </lineage>
</organism>